<keyword evidence="3" id="KW-0677">Repeat</keyword>
<evidence type="ECO:0000256" key="3">
    <source>
        <dbReference type="ARBA" id="ARBA00022737"/>
    </source>
</evidence>
<dbReference type="InterPro" id="IPR037721">
    <property type="entry name" value="Ferlin"/>
</dbReference>
<evidence type="ECO:0000313" key="8">
    <source>
        <dbReference type="EMBL" id="KAJ9599863.1"/>
    </source>
</evidence>
<dbReference type="InterPro" id="IPR035892">
    <property type="entry name" value="C2_domain_sf"/>
</dbReference>
<evidence type="ECO:0000256" key="4">
    <source>
        <dbReference type="ARBA" id="ARBA00022989"/>
    </source>
</evidence>
<feature type="domain" description="C2" evidence="7">
    <location>
        <begin position="1"/>
        <end position="111"/>
    </location>
</feature>
<dbReference type="PANTHER" id="PTHR12546">
    <property type="entry name" value="FER-1-LIKE"/>
    <property type="match status" value="1"/>
</dbReference>
<dbReference type="Pfam" id="PF00168">
    <property type="entry name" value="C2"/>
    <property type="match status" value="2"/>
</dbReference>
<feature type="region of interest" description="Disordered" evidence="6">
    <location>
        <begin position="294"/>
        <end position="366"/>
    </location>
</feature>
<evidence type="ECO:0000313" key="9">
    <source>
        <dbReference type="Proteomes" id="UP001233999"/>
    </source>
</evidence>
<reference evidence="8" key="1">
    <citation type="journal article" date="2023" name="IScience">
        <title>Live-bearing cockroach genome reveals convergent evolutionary mechanisms linked to viviparity in insects and beyond.</title>
        <authorList>
            <person name="Fouks B."/>
            <person name="Harrison M.C."/>
            <person name="Mikhailova A.A."/>
            <person name="Marchal E."/>
            <person name="English S."/>
            <person name="Carruthers M."/>
            <person name="Jennings E.C."/>
            <person name="Chiamaka E.L."/>
            <person name="Frigard R.A."/>
            <person name="Pippel M."/>
            <person name="Attardo G.M."/>
            <person name="Benoit J.B."/>
            <person name="Bornberg-Bauer E."/>
            <person name="Tobe S.S."/>
        </authorList>
    </citation>
    <scope>NUCLEOTIDE SEQUENCE</scope>
    <source>
        <strain evidence="8">Stay&amp;Tobe</strain>
    </source>
</reference>
<dbReference type="InterPro" id="IPR000008">
    <property type="entry name" value="C2_dom"/>
</dbReference>
<evidence type="ECO:0000256" key="2">
    <source>
        <dbReference type="ARBA" id="ARBA00022692"/>
    </source>
</evidence>
<dbReference type="PROSITE" id="PS50004">
    <property type="entry name" value="C2"/>
    <property type="match status" value="3"/>
</dbReference>
<reference evidence="8" key="2">
    <citation type="submission" date="2023-05" db="EMBL/GenBank/DDBJ databases">
        <authorList>
            <person name="Fouks B."/>
        </authorList>
    </citation>
    <scope>NUCLEOTIDE SEQUENCE</scope>
    <source>
        <strain evidence="8">Stay&amp;Tobe</strain>
        <tissue evidence="8">Testes</tissue>
    </source>
</reference>
<feature type="region of interest" description="Disordered" evidence="6">
    <location>
        <begin position="422"/>
        <end position="450"/>
    </location>
</feature>
<name>A0AAD8ERC1_DIPPU</name>
<comment type="caution">
    <text evidence="8">The sequence shown here is derived from an EMBL/GenBank/DDBJ whole genome shotgun (WGS) entry which is preliminary data.</text>
</comment>
<feature type="domain" description="C2" evidence="7">
    <location>
        <begin position="541"/>
        <end position="609"/>
    </location>
</feature>
<dbReference type="PANTHER" id="PTHR12546:SF60">
    <property type="entry name" value="MISFIRE, ISOFORM F"/>
    <property type="match status" value="1"/>
</dbReference>
<sequence>MYQARSLIGSDASGLSDPFARVVIGEYCKVTQVIDETLSPTWDELLIFDEILIYGTKEDIKSDPPSIIIEIFDQDKVGKSEFIGRTVAKPHVKLSEEPYAKPNFPPSLEWYELTRGPDHAGELLATFELLELQVPSDTSGLPSLPEPKLLVEGTSEADTGPMLPVPRGIRPTLAKYRIEVLFWGLRDLKRVHLMTVDKPRVDIECAGHILYSSVIQNAKKNPNFSTPVKFLELELPEQELYRPPLTIRAVDCRSFGRYTLVGTHMINSIHKYMYVPMTKREREAEERKRSLLQLQNLDPNNPNQGAPGNYYVVDSDNKELSPLLPKNTPITLDYGTGQPASKKELKTEANKKRKQSLSEDTDNDESSRDWWTKYFASIEAMIEESKEARKEIAQMQSQQNGTVPIYLEENPSTATNTAALQESKRELSWTGSDKSVEKKKHTMKGTSQAAKLVARLSPKSMRRKKDQQTALMKIYPSELEAQNEYNGFKEWLQTFELYRGKKTGDDLEDESRVVGSFKGAIKVYKWPLPKDIEDHTIMGFDPQYGFFQGLPNNDPIHVLVRVYIVKANDLHPMDLNGKADPYVVLQLGSKRISDKDNYISKQLNPVFGK</sequence>
<feature type="compositionally biased region" description="Low complexity" evidence="6">
    <location>
        <begin position="294"/>
        <end position="304"/>
    </location>
</feature>
<feature type="domain" description="C2" evidence="7">
    <location>
        <begin position="158"/>
        <end position="282"/>
    </location>
</feature>
<dbReference type="Gene3D" id="2.60.40.150">
    <property type="entry name" value="C2 domain"/>
    <property type="match status" value="2"/>
</dbReference>
<dbReference type="InterPro" id="IPR037723">
    <property type="entry name" value="C2D_Ferlin"/>
</dbReference>
<protein>
    <recommendedName>
        <fullName evidence="7">C2 domain-containing protein</fullName>
    </recommendedName>
</protein>
<keyword evidence="2" id="KW-0812">Transmembrane</keyword>
<keyword evidence="5" id="KW-0472">Membrane</keyword>
<evidence type="ECO:0000259" key="7">
    <source>
        <dbReference type="PROSITE" id="PS50004"/>
    </source>
</evidence>
<proteinExistence type="predicted"/>
<dbReference type="GO" id="GO:0016020">
    <property type="term" value="C:membrane"/>
    <property type="evidence" value="ECO:0007669"/>
    <property type="project" value="UniProtKB-SubCell"/>
</dbReference>
<dbReference type="CDD" id="cd04017">
    <property type="entry name" value="C2D_Ferlin"/>
    <property type="match status" value="1"/>
</dbReference>
<dbReference type="GO" id="GO:0007009">
    <property type="term" value="P:plasma membrane organization"/>
    <property type="evidence" value="ECO:0007669"/>
    <property type="project" value="TreeGrafter"/>
</dbReference>
<keyword evidence="4" id="KW-1133">Transmembrane helix</keyword>
<keyword evidence="9" id="KW-1185">Reference proteome</keyword>
<comment type="subcellular location">
    <subcellularLocation>
        <location evidence="1">Membrane</location>
        <topology evidence="1">Single-pass membrane protein</topology>
    </subcellularLocation>
</comment>
<gene>
    <name evidence="8" type="ORF">L9F63_009843</name>
</gene>
<evidence type="ECO:0000256" key="6">
    <source>
        <dbReference type="SAM" id="MobiDB-lite"/>
    </source>
</evidence>
<feature type="compositionally biased region" description="Basic and acidic residues" evidence="6">
    <location>
        <begin position="341"/>
        <end position="350"/>
    </location>
</feature>
<dbReference type="SUPFAM" id="SSF49562">
    <property type="entry name" value="C2 domain (Calcium/lipid-binding domain, CaLB)"/>
    <property type="match status" value="3"/>
</dbReference>
<dbReference type="AlphaFoldDB" id="A0AAD8ERC1"/>
<accession>A0AAD8ERC1</accession>
<organism evidence="8 9">
    <name type="scientific">Diploptera punctata</name>
    <name type="common">Pacific beetle cockroach</name>
    <dbReference type="NCBI Taxonomy" id="6984"/>
    <lineage>
        <taxon>Eukaryota</taxon>
        <taxon>Metazoa</taxon>
        <taxon>Ecdysozoa</taxon>
        <taxon>Arthropoda</taxon>
        <taxon>Hexapoda</taxon>
        <taxon>Insecta</taxon>
        <taxon>Pterygota</taxon>
        <taxon>Neoptera</taxon>
        <taxon>Polyneoptera</taxon>
        <taxon>Dictyoptera</taxon>
        <taxon>Blattodea</taxon>
        <taxon>Blaberoidea</taxon>
        <taxon>Blaberidae</taxon>
        <taxon>Diplopterinae</taxon>
        <taxon>Diploptera</taxon>
    </lineage>
</organism>
<evidence type="ECO:0000256" key="1">
    <source>
        <dbReference type="ARBA" id="ARBA00004167"/>
    </source>
</evidence>
<dbReference type="Proteomes" id="UP001233999">
    <property type="component" value="Unassembled WGS sequence"/>
</dbReference>
<evidence type="ECO:0000256" key="5">
    <source>
        <dbReference type="ARBA" id="ARBA00023136"/>
    </source>
</evidence>
<dbReference type="EMBL" id="JASPKZ010000466">
    <property type="protein sequence ID" value="KAJ9599863.1"/>
    <property type="molecule type" value="Genomic_DNA"/>
</dbReference>